<sequence>MVIVMNEIVGISSSEFDQYRALVADIEGMTDQQKDDAILVVVSMMQAFVDAAWGVHPEQLARRVREIDSSQNAGEDGKIELLGTAMTVDLKHEGAITENKNTDLAP</sequence>
<name>A0A2W5KXR3_SPHMC</name>
<accession>A0A2W5KXR3</accession>
<proteinExistence type="predicted"/>
<organism evidence="1 2">
    <name type="scientific">Sphingopyxis macrogoltabida</name>
    <name type="common">Sphingomonas macrogoltabidus</name>
    <dbReference type="NCBI Taxonomy" id="33050"/>
    <lineage>
        <taxon>Bacteria</taxon>
        <taxon>Pseudomonadati</taxon>
        <taxon>Pseudomonadota</taxon>
        <taxon>Alphaproteobacteria</taxon>
        <taxon>Sphingomonadales</taxon>
        <taxon>Sphingomonadaceae</taxon>
        <taxon>Sphingopyxis</taxon>
    </lineage>
</organism>
<gene>
    <name evidence="1" type="ORF">DI569_14360</name>
</gene>
<comment type="caution">
    <text evidence="1">The sequence shown here is derived from an EMBL/GenBank/DDBJ whole genome shotgun (WGS) entry which is preliminary data.</text>
</comment>
<evidence type="ECO:0000313" key="1">
    <source>
        <dbReference type="EMBL" id="PZQ20764.1"/>
    </source>
</evidence>
<dbReference type="Proteomes" id="UP000248597">
    <property type="component" value="Unassembled WGS sequence"/>
</dbReference>
<reference evidence="1 2" key="1">
    <citation type="submission" date="2017-08" db="EMBL/GenBank/DDBJ databases">
        <title>Infants hospitalized years apart are colonized by the same room-sourced microbial strains.</title>
        <authorList>
            <person name="Brooks B."/>
            <person name="Olm M.R."/>
            <person name="Firek B.A."/>
            <person name="Baker R."/>
            <person name="Thomas B.C."/>
            <person name="Morowitz M.J."/>
            <person name="Banfield J.F."/>
        </authorList>
    </citation>
    <scope>NUCLEOTIDE SEQUENCE [LARGE SCALE GENOMIC DNA]</scope>
    <source>
        <strain evidence="1">S2_005_003_R2_47</strain>
    </source>
</reference>
<protein>
    <submittedName>
        <fullName evidence="1">Uncharacterized protein</fullName>
    </submittedName>
</protein>
<dbReference type="AlphaFoldDB" id="A0A2W5KXR3"/>
<evidence type="ECO:0000313" key="2">
    <source>
        <dbReference type="Proteomes" id="UP000248597"/>
    </source>
</evidence>
<dbReference type="EMBL" id="QFPJ01000047">
    <property type="protein sequence ID" value="PZQ20764.1"/>
    <property type="molecule type" value="Genomic_DNA"/>
</dbReference>